<gene>
    <name evidence="7" type="ORF">ENV54_04605</name>
</gene>
<feature type="transmembrane region" description="Helical" evidence="5">
    <location>
        <begin position="145"/>
        <end position="167"/>
    </location>
</feature>
<dbReference type="InterPro" id="IPR051533">
    <property type="entry name" value="WaaL-like"/>
</dbReference>
<dbReference type="PANTHER" id="PTHR37422:SF13">
    <property type="entry name" value="LIPOPOLYSACCHARIDE BIOSYNTHESIS PROTEIN PA4999-RELATED"/>
    <property type="match status" value="1"/>
</dbReference>
<feature type="transmembrane region" description="Helical" evidence="5">
    <location>
        <begin position="183"/>
        <end position="200"/>
    </location>
</feature>
<evidence type="ECO:0000256" key="3">
    <source>
        <dbReference type="ARBA" id="ARBA00022989"/>
    </source>
</evidence>
<evidence type="ECO:0000256" key="5">
    <source>
        <dbReference type="SAM" id="Phobius"/>
    </source>
</evidence>
<dbReference type="AlphaFoldDB" id="A0A7C4ARF9"/>
<dbReference type="GO" id="GO:0016874">
    <property type="term" value="F:ligase activity"/>
    <property type="evidence" value="ECO:0007669"/>
    <property type="project" value="UniProtKB-KW"/>
</dbReference>
<accession>A0A7C4ARF9</accession>
<feature type="transmembrane region" description="Helical" evidence="5">
    <location>
        <begin position="207"/>
        <end position="223"/>
    </location>
</feature>
<reference evidence="7" key="1">
    <citation type="journal article" date="2020" name="mSystems">
        <title>Genome- and Community-Level Interaction Insights into Carbon Utilization and Element Cycling Functions of Hydrothermarchaeota in Hydrothermal Sediment.</title>
        <authorList>
            <person name="Zhou Z."/>
            <person name="Liu Y."/>
            <person name="Xu W."/>
            <person name="Pan J."/>
            <person name="Luo Z.H."/>
            <person name="Li M."/>
        </authorList>
    </citation>
    <scope>NUCLEOTIDE SEQUENCE [LARGE SCALE GENOMIC DNA]</scope>
    <source>
        <strain evidence="7">SpSt-769</strain>
    </source>
</reference>
<keyword evidence="2 5" id="KW-0812">Transmembrane</keyword>
<evidence type="ECO:0000256" key="4">
    <source>
        <dbReference type="ARBA" id="ARBA00023136"/>
    </source>
</evidence>
<feature type="transmembrane region" description="Helical" evidence="5">
    <location>
        <begin position="382"/>
        <end position="405"/>
    </location>
</feature>
<comment type="caution">
    <text evidence="7">The sequence shown here is derived from an EMBL/GenBank/DDBJ whole genome shotgun (WGS) entry which is preliminary data.</text>
</comment>
<dbReference type="GO" id="GO:0016020">
    <property type="term" value="C:membrane"/>
    <property type="evidence" value="ECO:0007669"/>
    <property type="project" value="UniProtKB-SubCell"/>
</dbReference>
<dbReference type="PANTHER" id="PTHR37422">
    <property type="entry name" value="TEICHURONIC ACID BIOSYNTHESIS PROTEIN TUAE"/>
    <property type="match status" value="1"/>
</dbReference>
<feature type="transmembrane region" description="Helical" evidence="5">
    <location>
        <begin position="229"/>
        <end position="245"/>
    </location>
</feature>
<feature type="transmembrane region" description="Helical" evidence="5">
    <location>
        <begin position="116"/>
        <end position="138"/>
    </location>
</feature>
<feature type="transmembrane region" description="Helical" evidence="5">
    <location>
        <begin position="64"/>
        <end position="81"/>
    </location>
</feature>
<protein>
    <submittedName>
        <fullName evidence="7">O-antigen ligase domain-containing protein</fullName>
    </submittedName>
</protein>
<keyword evidence="3 5" id="KW-1133">Transmembrane helix</keyword>
<dbReference type="EMBL" id="DTGT01000146">
    <property type="protein sequence ID" value="HGH60562.1"/>
    <property type="molecule type" value="Genomic_DNA"/>
</dbReference>
<feature type="transmembrane region" description="Helical" evidence="5">
    <location>
        <begin position="350"/>
        <end position="370"/>
    </location>
</feature>
<evidence type="ECO:0000256" key="2">
    <source>
        <dbReference type="ARBA" id="ARBA00022692"/>
    </source>
</evidence>
<feature type="transmembrane region" description="Helical" evidence="5">
    <location>
        <begin position="250"/>
        <end position="268"/>
    </location>
</feature>
<keyword evidence="4 5" id="KW-0472">Membrane</keyword>
<evidence type="ECO:0000259" key="6">
    <source>
        <dbReference type="Pfam" id="PF04932"/>
    </source>
</evidence>
<feature type="transmembrane region" description="Helical" evidence="5">
    <location>
        <begin position="34"/>
        <end position="52"/>
    </location>
</feature>
<sequence length="430" mass="47509">MSLWSSSTNHGGNEVAQSFQWEFGCARPETLGEGIAFGLFLFTSFQAALLFPDVTLIPQERAKLFPGILAGLSLAAAILLGNRSSASWTKAEIAVSAVLAALVGLSGLMSETWESSSLRGFVVITSGLGGFWCARILLRSPGRQWFFVGFCAALLFLIGLVGLFGYFHAGDIIAYLDVNPHPLASRMLLLSFAPIALIMLRRTLPAVVGLCLLVLSYSIFLFSNLRSAALIPIILALIAAAYRVVRLRYILIAFIPVMAALAFFFSHLPEIKRGLALEYEPAYYRIENYPFSLHVALKHPWLGIGLRAPRDSYLADYEMKYPYVTKEMFADSVRRIVTSENTYLNFMVDVGFPFLVLYLACLGWLFFNLIRASRTPVRFDCIPPLAILLSLTAGALHFLVLDGLLHPHVSWFFHVLLGLIPTGEAASDLR</sequence>
<comment type="subcellular location">
    <subcellularLocation>
        <location evidence="1">Membrane</location>
        <topology evidence="1">Multi-pass membrane protein</topology>
    </subcellularLocation>
</comment>
<feature type="domain" description="O-antigen ligase-related" evidence="6">
    <location>
        <begin position="212"/>
        <end position="359"/>
    </location>
</feature>
<keyword evidence="7" id="KW-0436">Ligase</keyword>
<organism evidence="7">
    <name type="scientific">Desulfomonile tiedjei</name>
    <dbReference type="NCBI Taxonomy" id="2358"/>
    <lineage>
        <taxon>Bacteria</taxon>
        <taxon>Pseudomonadati</taxon>
        <taxon>Thermodesulfobacteriota</taxon>
        <taxon>Desulfomonilia</taxon>
        <taxon>Desulfomonilales</taxon>
        <taxon>Desulfomonilaceae</taxon>
        <taxon>Desulfomonile</taxon>
    </lineage>
</organism>
<evidence type="ECO:0000256" key="1">
    <source>
        <dbReference type="ARBA" id="ARBA00004141"/>
    </source>
</evidence>
<evidence type="ECO:0000313" key="7">
    <source>
        <dbReference type="EMBL" id="HGH60562.1"/>
    </source>
</evidence>
<proteinExistence type="predicted"/>
<dbReference type="Pfam" id="PF04932">
    <property type="entry name" value="Wzy_C"/>
    <property type="match status" value="1"/>
</dbReference>
<name>A0A7C4ARF9_9BACT</name>
<dbReference type="InterPro" id="IPR007016">
    <property type="entry name" value="O-antigen_ligase-rel_domated"/>
</dbReference>